<accession>A0A1E8AXX7</accession>
<dbReference type="InterPro" id="IPR010896">
    <property type="entry name" value="NUMOD1"/>
</dbReference>
<dbReference type="PROSITE" id="PS50164">
    <property type="entry name" value="GIY_YIG"/>
    <property type="match status" value="1"/>
</dbReference>
<reference evidence="2 3" key="1">
    <citation type="submission" date="2016-05" db="EMBL/GenBank/DDBJ databases">
        <title>Bacillus thuringiensis and Bacillus weihenstephanensis as novel biocontrol agents of wilt causing Verticillium species.</title>
        <authorList>
            <person name="Hollensteiner J."/>
            <person name="Wemheuer F."/>
            <person name="Harting R."/>
            <person name="Kolarzyk A."/>
            <person name="Diaz-Valerio S."/>
            <person name="Poehlein A."/>
            <person name="Brzuszkiewicz E."/>
            <person name="Nesemann K."/>
            <person name="Braus-Stromeyer S."/>
            <person name="Braus G."/>
            <person name="Daniel R."/>
            <person name="Liesegang H."/>
        </authorList>
    </citation>
    <scope>NUCLEOTIDE SEQUENCE [LARGE SCALE GENOMIC DNA]</scope>
    <source>
        <strain evidence="2 3">GOE8</strain>
    </source>
</reference>
<dbReference type="Pfam" id="PF22083">
    <property type="entry name" value="I-HmuI_NUMOD-like"/>
    <property type="match status" value="1"/>
</dbReference>
<gene>
    <name evidence="2" type="ORF">BWGOE8_59310</name>
</gene>
<dbReference type="InterPro" id="IPR003647">
    <property type="entry name" value="Intron_nuc_1_rpt"/>
</dbReference>
<dbReference type="RefSeq" id="WP_070145837.1">
    <property type="nucleotide sequence ID" value="NZ_LXLT01000140.1"/>
</dbReference>
<dbReference type="EMBL" id="LXLT01000140">
    <property type="protein sequence ID" value="OFD69306.1"/>
    <property type="molecule type" value="Genomic_DNA"/>
</dbReference>
<dbReference type="SMART" id="SM00497">
    <property type="entry name" value="IENR1"/>
    <property type="match status" value="7"/>
</dbReference>
<dbReference type="InterPro" id="IPR036388">
    <property type="entry name" value="WH-like_DNA-bd_sf"/>
</dbReference>
<dbReference type="Gene3D" id="1.10.10.10">
    <property type="entry name" value="Winged helix-like DNA-binding domain superfamily/Winged helix DNA-binding domain"/>
    <property type="match status" value="7"/>
</dbReference>
<dbReference type="SUPFAM" id="SSF64496">
    <property type="entry name" value="DNA-binding domain of intron-encoded endonucleases"/>
    <property type="match status" value="5"/>
</dbReference>
<sequence length="612" mass="69376">MTKQMKTELASPIINPDHNWSVYCFTAPNGKRYVGITSLKPEYRWNEGKGYKHNQHLYNAIEKYGWKNIKKEIIANNIPELSAKELEKFYIKEWDLMNPVKGYNKTIGGDGAPGLVRTGAANKNSREGQKGSTTKKVLQFNIDGTFIKEFETMTEAYRETGVHYSKISEVCNGNRRTSGGFMWRFEDIERDNEGNIEPAKPKQKPTQKKVFQYEVDGTLIKTYVSTMEAAKVIGIDNSKICAVCNGRRKTVKGYVFRYEGSDFKGYSGFKPNGFRKKVKKMDLDGEVLEVYNSLSEAARKNKTAPSNIGNCCRGMSKTAIGYKWCFVEEDFKDMMDDYQGRAFNAKPVVQLELDGSFIAEYESAAEAARVLGFNRGDISKVCVGSADSYFGYIWKFLDDYNNGSKNKALRERNVGKKSVLKLSMDGEILGTFKSIKEAADSISVMEPVLNSALNGRIFSTGGFRWTYDEEANEVKNVQEREKVIIKTDIKKVKKYSLSGDFIEEYENIKEAAKTISLTEEAIRKVCKGEAISAGGFAWRYSGEEDYVFREKRYRHKKVKQFTLDGSFLREFKSVKEAASFMKCSRSLITLACNGKLKHGKGFIWKYAEGGVK</sequence>
<comment type="caution">
    <text evidence="2">The sequence shown here is derived from an EMBL/GenBank/DDBJ whole genome shotgun (WGS) entry which is preliminary data.</text>
</comment>
<organism evidence="2 3">
    <name type="scientific">Bacillus mycoides</name>
    <dbReference type="NCBI Taxonomy" id="1405"/>
    <lineage>
        <taxon>Bacteria</taxon>
        <taxon>Bacillati</taxon>
        <taxon>Bacillota</taxon>
        <taxon>Bacilli</taxon>
        <taxon>Bacillales</taxon>
        <taxon>Bacillaceae</taxon>
        <taxon>Bacillus</taxon>
        <taxon>Bacillus cereus group</taxon>
    </lineage>
</organism>
<evidence type="ECO:0000313" key="3">
    <source>
        <dbReference type="Proteomes" id="UP000175706"/>
    </source>
</evidence>
<dbReference type="Gene3D" id="3.40.1440.10">
    <property type="entry name" value="GIY-YIG endonuclease"/>
    <property type="match status" value="1"/>
</dbReference>
<feature type="domain" description="GIY-YIG" evidence="1">
    <location>
        <begin position="18"/>
        <end position="105"/>
    </location>
</feature>
<evidence type="ECO:0000313" key="2">
    <source>
        <dbReference type="EMBL" id="OFD69306.1"/>
    </source>
</evidence>
<dbReference type="Pfam" id="PF07453">
    <property type="entry name" value="NUMOD1"/>
    <property type="match status" value="3"/>
</dbReference>
<dbReference type="InterPro" id="IPR000305">
    <property type="entry name" value="GIY-YIG_endonuc"/>
</dbReference>
<dbReference type="SMART" id="SM00465">
    <property type="entry name" value="GIYc"/>
    <property type="match status" value="1"/>
</dbReference>
<dbReference type="SUPFAM" id="SSF82771">
    <property type="entry name" value="GIY-YIG endonuclease"/>
    <property type="match status" value="1"/>
</dbReference>
<dbReference type="Proteomes" id="UP000175706">
    <property type="component" value="Unassembled WGS sequence"/>
</dbReference>
<evidence type="ECO:0000259" key="1">
    <source>
        <dbReference type="PROSITE" id="PS50164"/>
    </source>
</evidence>
<name>A0A1E8AXX7_BACMY</name>
<protein>
    <recommendedName>
        <fullName evidence="1">GIY-YIG domain-containing protein</fullName>
    </recommendedName>
</protein>
<proteinExistence type="predicted"/>
<dbReference type="AlphaFoldDB" id="A0A1E8AXX7"/>
<dbReference type="InterPro" id="IPR054307">
    <property type="entry name" value="I-HmuI_NUMOD-like"/>
</dbReference>
<dbReference type="InterPro" id="IPR035901">
    <property type="entry name" value="GIY-YIG_endonuc_sf"/>
</dbReference>